<dbReference type="AlphaFoldDB" id="A0A6P6EAA6"/>
<organism evidence="3 4">
    <name type="scientific">Octodon degus</name>
    <name type="common">Degu</name>
    <name type="synonym">Sciurus degus</name>
    <dbReference type="NCBI Taxonomy" id="10160"/>
    <lineage>
        <taxon>Eukaryota</taxon>
        <taxon>Metazoa</taxon>
        <taxon>Chordata</taxon>
        <taxon>Craniata</taxon>
        <taxon>Vertebrata</taxon>
        <taxon>Euteleostomi</taxon>
        <taxon>Mammalia</taxon>
        <taxon>Eutheria</taxon>
        <taxon>Euarchontoglires</taxon>
        <taxon>Glires</taxon>
        <taxon>Rodentia</taxon>
        <taxon>Hystricomorpha</taxon>
        <taxon>Octodontidae</taxon>
        <taxon>Octodon</taxon>
    </lineage>
</organism>
<dbReference type="Proteomes" id="UP000515203">
    <property type="component" value="Unplaced"/>
</dbReference>
<protein>
    <submittedName>
        <fullName evidence="4">Ankyrin repeat domain-containing protein 26-like</fullName>
    </submittedName>
</protein>
<dbReference type="RefSeq" id="XP_023569131.1">
    <property type="nucleotide sequence ID" value="XM_023713363.1"/>
</dbReference>
<sequence>MLTANLSKDDKEQLKKLTELKQSLEYTLDEEMKKNGELKKELTGFKKLFKMIKTKLNEQEDGEFCFQGDLTSSESEIIILLHTLMHKTQVASLEQLEQLRKKENASVKKQMELRIKDLELELSKTKSQEDSAKIELEKYRQLYVEEFKATESLFCKLNRAIEFLEEANTKFLEEKQQYRSLLSNVNTRPVLECPSVRNFDHNLGLPRSFHTRENLVVPRFNPQPSNNSMENYLTKMHQVLENSVSKEERKANAELHIFKLPLRRSANKSS</sequence>
<dbReference type="OrthoDB" id="9634956at2759"/>
<keyword evidence="1" id="KW-0175">Coiled coil</keyword>
<keyword evidence="3" id="KW-1185">Reference proteome</keyword>
<evidence type="ECO:0000313" key="4">
    <source>
        <dbReference type="RefSeq" id="XP_023569131.1"/>
    </source>
</evidence>
<feature type="coiled-coil region" evidence="1">
    <location>
        <begin position="93"/>
        <end position="184"/>
    </location>
</feature>
<feature type="coiled-coil region" evidence="1">
    <location>
        <begin position="14"/>
        <end position="41"/>
    </location>
</feature>
<evidence type="ECO:0000256" key="1">
    <source>
        <dbReference type="SAM" id="Coils"/>
    </source>
</evidence>
<evidence type="ECO:0000259" key="2">
    <source>
        <dbReference type="Pfam" id="PF12001"/>
    </source>
</evidence>
<proteinExistence type="predicted"/>
<evidence type="ECO:0000313" key="3">
    <source>
        <dbReference type="Proteomes" id="UP000515203"/>
    </source>
</evidence>
<reference evidence="4" key="1">
    <citation type="submission" date="2025-08" db="UniProtKB">
        <authorList>
            <consortium name="RefSeq"/>
        </authorList>
    </citation>
    <scope>IDENTIFICATION</scope>
</reference>
<name>A0A6P6EAA6_OCTDE</name>
<accession>A0A6P6EAA6</accession>
<dbReference type="GeneID" id="111816363"/>
<dbReference type="InParanoid" id="A0A6P6EAA6"/>
<dbReference type="Pfam" id="PF12001">
    <property type="entry name" value="DUF3496"/>
    <property type="match status" value="1"/>
</dbReference>
<dbReference type="InterPro" id="IPR021885">
    <property type="entry name" value="DUF3496"/>
</dbReference>
<gene>
    <name evidence="4" type="primary">LOC111816363</name>
</gene>
<feature type="domain" description="DUF3496" evidence="2">
    <location>
        <begin position="108"/>
        <end position="214"/>
    </location>
</feature>